<sequence length="245" mass="28244">MLFQKRKARPEEQGGLPRHIGIIMDGNGRWAKKRGLPRMAGHRAGAQVFRKIARYCNQIGIQCLTVYAFSTENWKRPKEEVDSIMELFRQYLREALEDFKDENIVTRFIGDRSVLAPDLIQLMAEAEEASANKTGMILNIAINYGGRQEIVYAARRLAQQCLEGKCSPDDITEQAIDEQMDTAGQPDPDLIIRPSGEMRTSNFLLWQSAYSEYLFDHILWPDFKTSHIDQAIEEYRRRNRRFGGV</sequence>
<keyword evidence="1 2" id="KW-0808">Transferase</keyword>
<feature type="binding site" evidence="2">
    <location>
        <position position="30"/>
    </location>
    <ligand>
        <name>substrate</name>
    </ligand>
</feature>
<feature type="binding site" evidence="2">
    <location>
        <position position="74"/>
    </location>
    <ligand>
        <name>substrate</name>
    </ligand>
</feature>
<dbReference type="RefSeq" id="WP_099323341.1">
    <property type="nucleotide sequence ID" value="NZ_AP023321.1"/>
</dbReference>
<evidence type="ECO:0000256" key="2">
    <source>
        <dbReference type="HAMAP-Rule" id="MF_01139"/>
    </source>
</evidence>
<dbReference type="SUPFAM" id="SSF64005">
    <property type="entry name" value="Undecaprenyl diphosphate synthase"/>
    <property type="match status" value="1"/>
</dbReference>
<dbReference type="CDD" id="cd00475">
    <property type="entry name" value="Cis_IPPS"/>
    <property type="match status" value="1"/>
</dbReference>
<dbReference type="KEGG" id="sman:C12CBH8_06720"/>
<dbReference type="InterPro" id="IPR001441">
    <property type="entry name" value="UPP_synth-like"/>
</dbReference>
<feature type="binding site" evidence="2">
    <location>
        <position position="193"/>
    </location>
    <ligand>
        <name>substrate</name>
    </ligand>
</feature>
<proteinExistence type="inferred from homology"/>
<dbReference type="Gene3D" id="3.40.1180.10">
    <property type="entry name" value="Decaprenyl diphosphate synthase-like"/>
    <property type="match status" value="1"/>
</dbReference>
<comment type="subunit">
    <text evidence="2">Homodimer.</text>
</comment>
<dbReference type="GO" id="GO:0000287">
    <property type="term" value="F:magnesium ion binding"/>
    <property type="evidence" value="ECO:0007669"/>
    <property type="project" value="UniProtKB-UniRule"/>
</dbReference>
<dbReference type="NCBIfam" id="TIGR00055">
    <property type="entry name" value="uppS"/>
    <property type="match status" value="1"/>
</dbReference>
<dbReference type="NCBIfam" id="NF011405">
    <property type="entry name" value="PRK14830.1"/>
    <property type="match status" value="1"/>
</dbReference>
<dbReference type="EMBL" id="AP023321">
    <property type="protein sequence ID" value="BCI60033.1"/>
    <property type="molecule type" value="Genomic_DNA"/>
</dbReference>
<organism evidence="3 4">
    <name type="scientific">Solibaculum mannosilyticum</name>
    <dbReference type="NCBI Taxonomy" id="2780922"/>
    <lineage>
        <taxon>Bacteria</taxon>
        <taxon>Bacillati</taxon>
        <taxon>Bacillota</taxon>
        <taxon>Clostridia</taxon>
        <taxon>Eubacteriales</taxon>
        <taxon>Oscillospiraceae</taxon>
        <taxon>Solibaculum</taxon>
    </lineage>
</organism>
<feature type="active site" description="Proton acceptor" evidence="2">
    <location>
        <position position="73"/>
    </location>
</feature>
<gene>
    <name evidence="3" type="primary">uppS</name>
    <name evidence="3" type="ORF">C12CBH8_06720</name>
</gene>
<feature type="binding site" evidence="2">
    <location>
        <position position="38"/>
    </location>
    <ligand>
        <name>substrate</name>
    </ligand>
</feature>
<feature type="binding site" evidence="2">
    <location>
        <begin position="70"/>
        <end position="72"/>
    </location>
    <ligand>
        <name>substrate</name>
    </ligand>
</feature>
<feature type="active site" evidence="2">
    <location>
        <position position="25"/>
    </location>
</feature>
<dbReference type="AlphaFoldDB" id="A0A7I8D480"/>
<evidence type="ECO:0000256" key="1">
    <source>
        <dbReference type="ARBA" id="ARBA00022679"/>
    </source>
</evidence>
<comment type="cofactor">
    <cofactor evidence="2">
        <name>Mg(2+)</name>
        <dbReference type="ChEBI" id="CHEBI:18420"/>
    </cofactor>
    <text evidence="2">Binds 2 magnesium ions per subunit.</text>
</comment>
<protein>
    <recommendedName>
        <fullName evidence="2">Isoprenyl transferase</fullName>
        <ecNumber evidence="2">2.5.1.-</ecNumber>
    </recommendedName>
</protein>
<dbReference type="PANTHER" id="PTHR10291:SF0">
    <property type="entry name" value="DEHYDRODOLICHYL DIPHOSPHATE SYNTHASE 2"/>
    <property type="match status" value="1"/>
</dbReference>
<feature type="binding site" evidence="2">
    <location>
        <position position="76"/>
    </location>
    <ligand>
        <name>substrate</name>
    </ligand>
</feature>
<dbReference type="GO" id="GO:0045547">
    <property type="term" value="F:ditrans,polycis-polyprenyl diphosphate synthase [(2E,6E)-farnesyl diphosphate specific] activity"/>
    <property type="evidence" value="ECO:0007669"/>
    <property type="project" value="TreeGrafter"/>
</dbReference>
<comment type="similarity">
    <text evidence="2">Belongs to the UPP synthase family.</text>
</comment>
<dbReference type="Pfam" id="PF01255">
    <property type="entry name" value="Prenyltransf"/>
    <property type="match status" value="1"/>
</dbReference>
<keyword evidence="2" id="KW-0460">Magnesium</keyword>
<keyword evidence="2" id="KW-0479">Metal-binding</keyword>
<feature type="binding site" evidence="2">
    <location>
        <begin position="26"/>
        <end position="29"/>
    </location>
    <ligand>
        <name>substrate</name>
    </ligand>
</feature>
<dbReference type="InterPro" id="IPR018520">
    <property type="entry name" value="UPP_synth-like_CS"/>
</dbReference>
<feature type="binding site" evidence="2">
    <location>
        <begin position="199"/>
        <end position="201"/>
    </location>
    <ligand>
        <name>substrate</name>
    </ligand>
</feature>
<dbReference type="GO" id="GO:0016094">
    <property type="term" value="P:polyprenol biosynthetic process"/>
    <property type="evidence" value="ECO:0007669"/>
    <property type="project" value="TreeGrafter"/>
</dbReference>
<evidence type="ECO:0000313" key="3">
    <source>
        <dbReference type="EMBL" id="BCI60033.1"/>
    </source>
</evidence>
<dbReference type="InterPro" id="IPR036424">
    <property type="entry name" value="UPP_synth-like_sf"/>
</dbReference>
<name>A0A7I8D480_9FIRM</name>
<dbReference type="Proteomes" id="UP000593890">
    <property type="component" value="Chromosome"/>
</dbReference>
<comment type="function">
    <text evidence="2">Catalyzes the condensation of isopentenyl diphosphate (IPP) with allylic pyrophosphates generating different type of terpenoids.</text>
</comment>
<evidence type="ECO:0000313" key="4">
    <source>
        <dbReference type="Proteomes" id="UP000593890"/>
    </source>
</evidence>
<dbReference type="FunFam" id="3.40.1180.10:FF:000001">
    <property type="entry name" value="(2E,6E)-farnesyl-diphosphate-specific ditrans,polycis-undecaprenyl-diphosphate synthase"/>
    <property type="match status" value="1"/>
</dbReference>
<dbReference type="EC" id="2.5.1.-" evidence="2"/>
<keyword evidence="4" id="KW-1185">Reference proteome</keyword>
<dbReference type="PANTHER" id="PTHR10291">
    <property type="entry name" value="DEHYDRODOLICHYL DIPHOSPHATE SYNTHASE FAMILY MEMBER"/>
    <property type="match status" value="1"/>
</dbReference>
<dbReference type="HAMAP" id="MF_01139">
    <property type="entry name" value="ISPT"/>
    <property type="match status" value="1"/>
</dbReference>
<feature type="binding site" evidence="2">
    <location>
        <position position="212"/>
    </location>
    <ligand>
        <name>Mg(2+)</name>
        <dbReference type="ChEBI" id="CHEBI:18420"/>
    </ligand>
</feature>
<dbReference type="PROSITE" id="PS01066">
    <property type="entry name" value="UPP_SYNTHASE"/>
    <property type="match status" value="1"/>
</dbReference>
<feature type="binding site" evidence="2">
    <location>
        <position position="25"/>
    </location>
    <ligand>
        <name>Mg(2+)</name>
        <dbReference type="ChEBI" id="CHEBI:18420"/>
    </ligand>
</feature>
<accession>A0A7I8D480</accession>
<feature type="binding site" evidence="2">
    <location>
        <position position="42"/>
    </location>
    <ligand>
        <name>substrate</name>
    </ligand>
</feature>
<reference evidence="4" key="1">
    <citation type="submission" date="2020-07" db="EMBL/GenBank/DDBJ databases">
        <title>Complete genome sequencing of Clostridia bacterium strain 12CBH8.</title>
        <authorList>
            <person name="Sakamoto M."/>
            <person name="Murakami T."/>
            <person name="Mori H."/>
        </authorList>
    </citation>
    <scope>NUCLEOTIDE SEQUENCE [LARGE SCALE GENOMIC DNA]</scope>
    <source>
        <strain evidence="4">12CBH8</strain>
    </source>
</reference>